<feature type="domain" description="DNA ligase ATP-dependent C-terminal" evidence="6">
    <location>
        <begin position="211"/>
        <end position="298"/>
    </location>
</feature>
<dbReference type="Gene3D" id="2.40.50.140">
    <property type="entry name" value="Nucleic acid-binding proteins"/>
    <property type="match status" value="1"/>
</dbReference>
<evidence type="ECO:0000256" key="3">
    <source>
        <dbReference type="ARBA" id="ARBA00022598"/>
    </source>
</evidence>
<dbReference type="InterPro" id="IPR012310">
    <property type="entry name" value="DNA_ligase_ATP-dep_cent"/>
</dbReference>
<sequence>MIPPLKPMEPIQTDRVLTSAEWIHQVKWDGVRILAHLDEGRVRLWNRRGQERTAQYPELTAELAGLSCSAVLDGEVIAVHEGRPDFFRVLKRDLLQDPRKVEAVGKQIPVQYQLFDMLEQNGISMLEQEWEKRDFLLRSLMEDHSLERVGVTDSFEDGKALWRATEERGWEGIVMKRKTSFYRLGQKHADWRKCKHFRTLTAQMVGVSLKGERVNAILLGVEDDKERGWRYIGRAASGLGEQEWMLLKTWWPRMQVPDPPVINPPTETGVVWVRPTVSVVVRYLEWTPHGTLRSPTILHFSG</sequence>
<evidence type="ECO:0000313" key="7">
    <source>
        <dbReference type="EMBL" id="MDR6224444.1"/>
    </source>
</evidence>
<dbReference type="CDD" id="cd07906">
    <property type="entry name" value="Adenylation_DNA_ligase_LigD_LigC"/>
    <property type="match status" value="1"/>
</dbReference>
<feature type="domain" description="ATP-dependent DNA ligase family profile" evidence="5">
    <location>
        <begin position="18"/>
        <end position="195"/>
    </location>
</feature>
<dbReference type="Gene3D" id="3.30.1490.70">
    <property type="match status" value="1"/>
</dbReference>
<evidence type="ECO:0000259" key="5">
    <source>
        <dbReference type="Pfam" id="PF01068"/>
    </source>
</evidence>
<dbReference type="Proteomes" id="UP001185012">
    <property type="component" value="Unassembled WGS sequence"/>
</dbReference>
<evidence type="ECO:0000313" key="8">
    <source>
        <dbReference type="Proteomes" id="UP001185012"/>
    </source>
</evidence>
<name>A0ABU1IKE1_9BACL</name>
<organism evidence="7 8">
    <name type="scientific">Desmospora profundinema</name>
    <dbReference type="NCBI Taxonomy" id="1571184"/>
    <lineage>
        <taxon>Bacteria</taxon>
        <taxon>Bacillati</taxon>
        <taxon>Bacillota</taxon>
        <taxon>Bacilli</taxon>
        <taxon>Bacillales</taxon>
        <taxon>Thermoactinomycetaceae</taxon>
        <taxon>Desmospora</taxon>
    </lineage>
</organism>
<dbReference type="SUPFAM" id="SSF56091">
    <property type="entry name" value="DNA ligase/mRNA capping enzyme, catalytic domain"/>
    <property type="match status" value="1"/>
</dbReference>
<protein>
    <recommendedName>
        <fullName evidence="2">DNA ligase (ATP)</fullName>
        <ecNumber evidence="2">6.5.1.1</ecNumber>
    </recommendedName>
</protein>
<dbReference type="EC" id="6.5.1.1" evidence="2"/>
<dbReference type="InterPro" id="IPR050191">
    <property type="entry name" value="ATP-dep_DNA_ligase"/>
</dbReference>
<comment type="caution">
    <text evidence="7">The sequence shown here is derived from an EMBL/GenBank/DDBJ whole genome shotgun (WGS) entry which is preliminary data.</text>
</comment>
<dbReference type="EMBL" id="JAVDQG010000001">
    <property type="protein sequence ID" value="MDR6224444.1"/>
    <property type="molecule type" value="Genomic_DNA"/>
</dbReference>
<dbReference type="InterPro" id="IPR012340">
    <property type="entry name" value="NA-bd_OB-fold"/>
</dbReference>
<dbReference type="PROSITE" id="PS00697">
    <property type="entry name" value="DNA_LIGASE_A1"/>
    <property type="match status" value="1"/>
</dbReference>
<gene>
    <name evidence="7" type="ORF">JOE21_000432</name>
</gene>
<dbReference type="PANTHER" id="PTHR45674:SF4">
    <property type="entry name" value="DNA LIGASE 1"/>
    <property type="match status" value="1"/>
</dbReference>
<dbReference type="InterPro" id="IPR012309">
    <property type="entry name" value="DNA_ligase_ATP-dep_C"/>
</dbReference>
<reference evidence="7 8" key="1">
    <citation type="submission" date="2023-07" db="EMBL/GenBank/DDBJ databases">
        <title>Genomic Encyclopedia of Type Strains, Phase IV (KMG-IV): sequencing the most valuable type-strain genomes for metagenomic binning, comparative biology and taxonomic classification.</title>
        <authorList>
            <person name="Goeker M."/>
        </authorList>
    </citation>
    <scope>NUCLEOTIDE SEQUENCE [LARGE SCALE GENOMIC DNA]</scope>
    <source>
        <strain evidence="7 8">DSM 45903</strain>
    </source>
</reference>
<comment type="similarity">
    <text evidence="1">Belongs to the ATP-dependent DNA ligase family.</text>
</comment>
<proteinExistence type="inferred from homology"/>
<keyword evidence="3 7" id="KW-0436">Ligase</keyword>
<dbReference type="InterPro" id="IPR016059">
    <property type="entry name" value="DNA_ligase_ATP-dep_CS"/>
</dbReference>
<evidence type="ECO:0000259" key="6">
    <source>
        <dbReference type="Pfam" id="PF04679"/>
    </source>
</evidence>
<dbReference type="GO" id="GO:0003910">
    <property type="term" value="F:DNA ligase (ATP) activity"/>
    <property type="evidence" value="ECO:0007669"/>
    <property type="project" value="UniProtKB-EC"/>
</dbReference>
<evidence type="ECO:0000256" key="1">
    <source>
        <dbReference type="ARBA" id="ARBA00007572"/>
    </source>
</evidence>
<dbReference type="PANTHER" id="PTHR45674">
    <property type="entry name" value="DNA LIGASE 1/3 FAMILY MEMBER"/>
    <property type="match status" value="1"/>
</dbReference>
<dbReference type="SUPFAM" id="SSF50249">
    <property type="entry name" value="Nucleic acid-binding proteins"/>
    <property type="match status" value="1"/>
</dbReference>
<keyword evidence="8" id="KW-1185">Reference proteome</keyword>
<dbReference type="Gene3D" id="3.30.470.30">
    <property type="entry name" value="DNA ligase/mRNA capping enzyme"/>
    <property type="match status" value="1"/>
</dbReference>
<evidence type="ECO:0000256" key="4">
    <source>
        <dbReference type="ARBA" id="ARBA00034003"/>
    </source>
</evidence>
<evidence type="ECO:0000256" key="2">
    <source>
        <dbReference type="ARBA" id="ARBA00012727"/>
    </source>
</evidence>
<dbReference type="Pfam" id="PF04679">
    <property type="entry name" value="DNA_ligase_A_C"/>
    <property type="match status" value="1"/>
</dbReference>
<accession>A0ABU1IKE1</accession>
<dbReference type="RefSeq" id="WP_309861795.1">
    <property type="nucleotide sequence ID" value="NZ_JAVDQG010000001.1"/>
</dbReference>
<dbReference type="Pfam" id="PF01068">
    <property type="entry name" value="DNA_ligase_A_M"/>
    <property type="match status" value="1"/>
</dbReference>
<comment type="catalytic activity">
    <reaction evidence="4">
        <text>ATP + (deoxyribonucleotide)n-3'-hydroxyl + 5'-phospho-(deoxyribonucleotide)m = (deoxyribonucleotide)n+m + AMP + diphosphate.</text>
        <dbReference type="EC" id="6.5.1.1"/>
    </reaction>
</comment>